<accession>A0AAD5JC14</accession>
<feature type="transmembrane region" description="Helical" evidence="8">
    <location>
        <begin position="470"/>
        <end position="487"/>
    </location>
</feature>
<evidence type="ECO:0000313" key="11">
    <source>
        <dbReference type="Proteomes" id="UP001064489"/>
    </source>
</evidence>
<evidence type="ECO:0000256" key="1">
    <source>
        <dbReference type="ARBA" id="ARBA00004141"/>
    </source>
</evidence>
<feature type="transmembrane region" description="Helical" evidence="8">
    <location>
        <begin position="419"/>
        <end position="440"/>
    </location>
</feature>
<evidence type="ECO:0000256" key="5">
    <source>
        <dbReference type="ARBA" id="ARBA00022989"/>
    </source>
</evidence>
<dbReference type="PROSITE" id="PS51471">
    <property type="entry name" value="FE2OG_OXY"/>
    <property type="match status" value="1"/>
</dbReference>
<dbReference type="EMBL" id="JAJSOW010000003">
    <property type="protein sequence ID" value="KAI9193848.1"/>
    <property type="molecule type" value="Genomic_DNA"/>
</dbReference>
<evidence type="ECO:0000313" key="10">
    <source>
        <dbReference type="EMBL" id="KAI9193848.1"/>
    </source>
</evidence>
<dbReference type="Gene3D" id="2.60.120.330">
    <property type="entry name" value="B-lactam Antibiotic, Isopenicillin N Synthase, Chain"/>
    <property type="match status" value="1"/>
</dbReference>
<evidence type="ECO:0000259" key="9">
    <source>
        <dbReference type="PROSITE" id="PS51471"/>
    </source>
</evidence>
<reference evidence="10" key="2">
    <citation type="submission" date="2023-02" db="EMBL/GenBank/DDBJ databases">
        <authorList>
            <person name="Swenson N.G."/>
            <person name="Wegrzyn J.L."/>
            <person name="Mcevoy S.L."/>
        </authorList>
    </citation>
    <scope>NUCLEOTIDE SEQUENCE</scope>
    <source>
        <strain evidence="10">91603</strain>
        <tissue evidence="10">Leaf</tissue>
    </source>
</reference>
<feature type="transmembrane region" description="Helical" evidence="8">
    <location>
        <begin position="558"/>
        <end position="580"/>
    </location>
</feature>
<keyword evidence="11" id="KW-1185">Reference proteome</keyword>
<feature type="transmembrane region" description="Helical" evidence="8">
    <location>
        <begin position="637"/>
        <end position="657"/>
    </location>
</feature>
<keyword evidence="6" id="KW-0408">Iron</keyword>
<dbReference type="InterPro" id="IPR044861">
    <property type="entry name" value="IPNS-like_FE2OG_OXY"/>
</dbReference>
<dbReference type="Pfam" id="PF14226">
    <property type="entry name" value="DIOX_N"/>
    <property type="match status" value="1"/>
</dbReference>
<evidence type="ECO:0000256" key="8">
    <source>
        <dbReference type="SAM" id="Phobius"/>
    </source>
</evidence>
<feature type="transmembrane region" description="Helical" evidence="8">
    <location>
        <begin position="592"/>
        <end position="612"/>
    </location>
</feature>
<sequence length="806" mass="89043">MEISAAGEPSTQTASTGYDRAQELKAFDDTEAGVKGLVDAGIVNIPRIFIRPSDELVEELNCQKNSFQVPLLDLDEIKGSNREEIVNQIRTASETWGFFQVVNHGIPLKVLEDMIQGVRDFNEQDVEMKKEWDTLNLSCSVSHNFDPEELPAACRETTLEYIKHVRSLGDALFEIISEALGLKSEHLQDMECGGASTFVCHYYPPCPEPELTLGTSSHSDPAFLTILLQDQIGGLQVLHQNQWVDVNPISGGLVVNIGDFLQVISNEKLKSVDHRVIASGVGPRVSVACFFAGSAAVPPRSYGPIKELISEENPPLYQNFLVPEYFAKYAAEGLNRLLQFYCFLLPNCFDGFASIWSFGLALDAYALIKKKVLHNPGLATATPVLATASASAGITVLIYNDLGHCHFGRECGRFQLSVAFALFSWITIAISSLIMLWLLAAGLSCEVSPAAMAVVKASLFSGMYTKFKPHLLMIIAQIGYTFLYFITEASFNHGMNPHVYVTYRHIVSAIVMFPFAYFLERKMRPKLTFDLFMEISLLSFLGVSSTLNMYFASLKYTSPTFVASMTNTVAALTFVIAVVLRLETLDLRHARGLAKVIGTVVCLAGVTTMTLYKGPILKNLWHPLIHLQRTTAIHEHWLKGSILTVGSCITWSIWYIMQAITLKRYPARLSLTAWMSFLGGVQSAIFTVIVQHKQAAWTIGFNIDFWSTIYGGVVISGLIVFVQLWCTEEKGPVFVTMFNPFTTILVAGIAYFVLGEKLYLGSVIGAVIVIVGLYMLLWGKEADQEVDSETEGHSCSSCDEEKGPSG</sequence>
<keyword evidence="4" id="KW-0479">Metal-binding</keyword>
<dbReference type="Proteomes" id="UP001064489">
    <property type="component" value="Chromosome 1"/>
</dbReference>
<feature type="transmembrane region" description="Helical" evidence="8">
    <location>
        <begin position="709"/>
        <end position="726"/>
    </location>
</feature>
<dbReference type="InterPro" id="IPR005123">
    <property type="entry name" value="Oxoglu/Fe-dep_dioxygenase_dom"/>
</dbReference>
<evidence type="ECO:0000256" key="3">
    <source>
        <dbReference type="ARBA" id="ARBA00022692"/>
    </source>
</evidence>
<protein>
    <recommendedName>
        <fullName evidence="9">Fe2OG dioxygenase domain-containing protein</fullName>
    </recommendedName>
</protein>
<feature type="transmembrane region" description="Helical" evidence="8">
    <location>
        <begin position="733"/>
        <end position="753"/>
    </location>
</feature>
<comment type="similarity">
    <text evidence="2">Belongs to the drug/metabolite transporter (DMT) superfamily. Plant drug/metabolite exporter (P-DME) (TC 2.A.7.4) family.</text>
</comment>
<feature type="transmembrane region" description="Helical" evidence="8">
    <location>
        <begin position="669"/>
        <end position="689"/>
    </location>
</feature>
<dbReference type="GO" id="GO:0016020">
    <property type="term" value="C:membrane"/>
    <property type="evidence" value="ECO:0007669"/>
    <property type="project" value="UniProtKB-SubCell"/>
</dbReference>
<comment type="subcellular location">
    <subcellularLocation>
        <location evidence="1">Membrane</location>
        <topology evidence="1">Multi-pass membrane protein</topology>
    </subcellularLocation>
</comment>
<evidence type="ECO:0000256" key="7">
    <source>
        <dbReference type="ARBA" id="ARBA00023136"/>
    </source>
</evidence>
<keyword evidence="7 8" id="KW-0472">Membrane</keyword>
<dbReference type="InterPro" id="IPR027443">
    <property type="entry name" value="IPNS-like_sf"/>
</dbReference>
<evidence type="ECO:0000256" key="4">
    <source>
        <dbReference type="ARBA" id="ARBA00022723"/>
    </source>
</evidence>
<dbReference type="Pfam" id="PF00892">
    <property type="entry name" value="EamA"/>
    <property type="match status" value="2"/>
</dbReference>
<dbReference type="InterPro" id="IPR037185">
    <property type="entry name" value="EmrE-like"/>
</dbReference>
<dbReference type="InterPro" id="IPR000620">
    <property type="entry name" value="EamA_dom"/>
</dbReference>
<dbReference type="SUPFAM" id="SSF103481">
    <property type="entry name" value="Multidrug resistance efflux transporter EmrE"/>
    <property type="match status" value="2"/>
</dbReference>
<organism evidence="10 11">
    <name type="scientific">Acer negundo</name>
    <name type="common">Box elder</name>
    <dbReference type="NCBI Taxonomy" id="4023"/>
    <lineage>
        <taxon>Eukaryota</taxon>
        <taxon>Viridiplantae</taxon>
        <taxon>Streptophyta</taxon>
        <taxon>Embryophyta</taxon>
        <taxon>Tracheophyta</taxon>
        <taxon>Spermatophyta</taxon>
        <taxon>Magnoliopsida</taxon>
        <taxon>eudicotyledons</taxon>
        <taxon>Gunneridae</taxon>
        <taxon>Pentapetalae</taxon>
        <taxon>rosids</taxon>
        <taxon>malvids</taxon>
        <taxon>Sapindales</taxon>
        <taxon>Sapindaceae</taxon>
        <taxon>Hippocastanoideae</taxon>
        <taxon>Acereae</taxon>
        <taxon>Acer</taxon>
    </lineage>
</organism>
<feature type="transmembrane region" description="Helical" evidence="8">
    <location>
        <begin position="531"/>
        <end position="552"/>
    </location>
</feature>
<dbReference type="GO" id="GO:0022857">
    <property type="term" value="F:transmembrane transporter activity"/>
    <property type="evidence" value="ECO:0007669"/>
    <property type="project" value="InterPro"/>
</dbReference>
<feature type="transmembrane region" description="Helical" evidence="8">
    <location>
        <begin position="499"/>
        <end position="519"/>
    </location>
</feature>
<reference evidence="10" key="1">
    <citation type="journal article" date="2022" name="Plant J.">
        <title>Strategies of tolerance reflected in two North American maple genomes.</title>
        <authorList>
            <person name="McEvoy S.L."/>
            <person name="Sezen U.U."/>
            <person name="Trouern-Trend A."/>
            <person name="McMahon S.M."/>
            <person name="Schaberg P.G."/>
            <person name="Yang J."/>
            <person name="Wegrzyn J.L."/>
            <person name="Swenson N.G."/>
        </authorList>
    </citation>
    <scope>NUCLEOTIDE SEQUENCE</scope>
    <source>
        <strain evidence="10">91603</strain>
    </source>
</reference>
<name>A0AAD5JC14_ACENE</name>
<gene>
    <name evidence="10" type="ORF">LWI28_000650</name>
</gene>
<dbReference type="GO" id="GO:0046872">
    <property type="term" value="F:metal ion binding"/>
    <property type="evidence" value="ECO:0007669"/>
    <property type="project" value="UniProtKB-KW"/>
</dbReference>
<keyword evidence="3 8" id="KW-0812">Transmembrane</keyword>
<dbReference type="Pfam" id="PF03171">
    <property type="entry name" value="2OG-FeII_Oxy"/>
    <property type="match status" value="1"/>
</dbReference>
<dbReference type="PANTHER" id="PTHR31218">
    <property type="entry name" value="WAT1-RELATED PROTEIN"/>
    <property type="match status" value="1"/>
</dbReference>
<feature type="transmembrane region" description="Helical" evidence="8">
    <location>
        <begin position="759"/>
        <end position="778"/>
    </location>
</feature>
<dbReference type="InterPro" id="IPR026992">
    <property type="entry name" value="DIOX_N"/>
</dbReference>
<proteinExistence type="inferred from homology"/>
<feature type="domain" description="Fe2OG dioxygenase" evidence="9">
    <location>
        <begin position="193"/>
        <end position="294"/>
    </location>
</feature>
<evidence type="ECO:0000256" key="2">
    <source>
        <dbReference type="ARBA" id="ARBA00007635"/>
    </source>
</evidence>
<comment type="caution">
    <text evidence="10">The sequence shown here is derived from an EMBL/GenBank/DDBJ whole genome shotgun (WGS) entry which is preliminary data.</text>
</comment>
<dbReference type="AlphaFoldDB" id="A0AAD5JC14"/>
<evidence type="ECO:0000256" key="6">
    <source>
        <dbReference type="ARBA" id="ARBA00023004"/>
    </source>
</evidence>
<dbReference type="SUPFAM" id="SSF51197">
    <property type="entry name" value="Clavaminate synthase-like"/>
    <property type="match status" value="1"/>
</dbReference>
<keyword evidence="5 8" id="KW-1133">Transmembrane helix</keyword>
<dbReference type="InterPro" id="IPR030184">
    <property type="entry name" value="WAT1-related"/>
</dbReference>